<feature type="signal peptide" evidence="1">
    <location>
        <begin position="1"/>
        <end position="21"/>
    </location>
</feature>
<reference evidence="2 3" key="1">
    <citation type="submission" date="2021-01" db="EMBL/GenBank/DDBJ databases">
        <title>Carboxyliciviraga sp.nov., isolated from coastal sediments.</title>
        <authorList>
            <person name="Lu D."/>
            <person name="Zhang T."/>
        </authorList>
    </citation>
    <scope>NUCLEOTIDE SEQUENCE [LARGE SCALE GENOMIC DNA]</scope>
    <source>
        <strain evidence="2 3">N1Y132</strain>
    </source>
</reference>
<comment type="caution">
    <text evidence="2">The sequence shown here is derived from an EMBL/GenBank/DDBJ whole genome shotgun (WGS) entry which is preliminary data.</text>
</comment>
<dbReference type="RefSeq" id="WP_200463559.1">
    <property type="nucleotide sequence ID" value="NZ_JAENRR010000005.1"/>
</dbReference>
<evidence type="ECO:0000313" key="2">
    <source>
        <dbReference type="EMBL" id="MBK3516328.1"/>
    </source>
</evidence>
<dbReference type="Proteomes" id="UP000605676">
    <property type="component" value="Unassembled WGS sequence"/>
</dbReference>
<evidence type="ECO:0000256" key="1">
    <source>
        <dbReference type="SAM" id="SignalP"/>
    </source>
</evidence>
<feature type="chain" id="PRO_5046463397" description="Lipocalin-like domain-containing protein" evidence="1">
    <location>
        <begin position="22"/>
        <end position="173"/>
    </location>
</feature>
<keyword evidence="1" id="KW-0732">Signal</keyword>
<keyword evidence="3" id="KW-1185">Reference proteome</keyword>
<dbReference type="PROSITE" id="PS51257">
    <property type="entry name" value="PROKAR_LIPOPROTEIN"/>
    <property type="match status" value="1"/>
</dbReference>
<protein>
    <recommendedName>
        <fullName evidence="4">Lipocalin-like domain-containing protein</fullName>
    </recommendedName>
</protein>
<organism evidence="2 3">
    <name type="scientific">Carboxylicivirga marina</name>
    <dbReference type="NCBI Taxonomy" id="2800988"/>
    <lineage>
        <taxon>Bacteria</taxon>
        <taxon>Pseudomonadati</taxon>
        <taxon>Bacteroidota</taxon>
        <taxon>Bacteroidia</taxon>
        <taxon>Marinilabiliales</taxon>
        <taxon>Marinilabiliaceae</taxon>
        <taxon>Carboxylicivirga</taxon>
    </lineage>
</organism>
<name>A0ABS1HGA6_9BACT</name>
<sequence length="173" mass="20639">MKKNRILMVFTILLFFVAACNKDDDPSFDIIPDDLVGAWTNYVSEDGVENRFIFEKNNERSGNLEYYWNYRDSEAESYITLLAAKATFVVKDNMIIPTVKQWGSQLIEFDEEQLLDEIRWYTINEEEWEWFEIEDDFTITFELINDQLIIKEDMNDDGDYNDEDEIAIYVRES</sequence>
<evidence type="ECO:0000313" key="3">
    <source>
        <dbReference type="Proteomes" id="UP000605676"/>
    </source>
</evidence>
<dbReference type="EMBL" id="JAENRR010000005">
    <property type="protein sequence ID" value="MBK3516328.1"/>
    <property type="molecule type" value="Genomic_DNA"/>
</dbReference>
<gene>
    <name evidence="2" type="ORF">JIV24_03175</name>
</gene>
<evidence type="ECO:0008006" key="4">
    <source>
        <dbReference type="Google" id="ProtNLM"/>
    </source>
</evidence>
<proteinExistence type="predicted"/>
<accession>A0ABS1HGA6</accession>